<dbReference type="FunFam" id="3.40.50.300:FF:000514">
    <property type="entry name" value="Ribosome-releasing factor 2, mitochondrial"/>
    <property type="match status" value="1"/>
</dbReference>
<dbReference type="FunFam" id="3.30.230.10:FF:000003">
    <property type="entry name" value="Elongation factor G"/>
    <property type="match status" value="1"/>
</dbReference>
<dbReference type="NCBIfam" id="TIGR00484">
    <property type="entry name" value="EF-G"/>
    <property type="match status" value="1"/>
</dbReference>
<evidence type="ECO:0000256" key="6">
    <source>
        <dbReference type="ARBA" id="ARBA00023134"/>
    </source>
</evidence>
<keyword evidence="5 7" id="KW-0496">Mitochondrion</keyword>
<dbReference type="CTD" id="34004"/>
<dbReference type="InterPro" id="IPR000795">
    <property type="entry name" value="T_Tr_GTP-bd_dom"/>
</dbReference>
<dbReference type="RefSeq" id="XP_022654458.1">
    <property type="nucleotide sequence ID" value="XM_022798723.1"/>
</dbReference>
<dbReference type="PANTHER" id="PTHR43636">
    <property type="entry name" value="ELONGATION FACTOR G, MITOCHONDRIAL"/>
    <property type="match status" value="1"/>
</dbReference>
<dbReference type="EnsemblMetazoa" id="XM_022798723">
    <property type="protein sequence ID" value="XP_022654458"/>
    <property type="gene ID" value="LOC111247605"/>
</dbReference>
<dbReference type="Pfam" id="PF00009">
    <property type="entry name" value="GTP_EFTU"/>
    <property type="match status" value="1"/>
</dbReference>
<keyword evidence="10" id="KW-1185">Reference proteome</keyword>
<evidence type="ECO:0000259" key="8">
    <source>
        <dbReference type="PROSITE" id="PS51722"/>
    </source>
</evidence>
<keyword evidence="6 7" id="KW-0342">GTP-binding</keyword>
<comment type="similarity">
    <text evidence="1">Belongs to the TRAFAC class translation factor GTPase superfamily. Classic translation factor GTPase family. EF-G/EF-2 subfamily.</text>
</comment>
<organism evidence="9 10">
    <name type="scientific">Varroa destructor</name>
    <name type="common">Honeybee mite</name>
    <dbReference type="NCBI Taxonomy" id="109461"/>
    <lineage>
        <taxon>Eukaryota</taxon>
        <taxon>Metazoa</taxon>
        <taxon>Ecdysozoa</taxon>
        <taxon>Arthropoda</taxon>
        <taxon>Chelicerata</taxon>
        <taxon>Arachnida</taxon>
        <taxon>Acari</taxon>
        <taxon>Parasitiformes</taxon>
        <taxon>Mesostigmata</taxon>
        <taxon>Gamasina</taxon>
        <taxon>Dermanyssoidea</taxon>
        <taxon>Varroidae</taxon>
        <taxon>Varroa</taxon>
    </lineage>
</organism>
<dbReference type="InterPro" id="IPR009022">
    <property type="entry name" value="EFG_III"/>
</dbReference>
<dbReference type="CDD" id="cd16262">
    <property type="entry name" value="EFG_III"/>
    <property type="match status" value="1"/>
</dbReference>
<reference evidence="9" key="1">
    <citation type="submission" date="2021-01" db="UniProtKB">
        <authorList>
            <consortium name="EnsemblMetazoa"/>
        </authorList>
    </citation>
    <scope>IDENTIFICATION</scope>
</reference>
<keyword evidence="3 7" id="KW-0251">Elongation factor</keyword>
<dbReference type="SMART" id="SM00838">
    <property type="entry name" value="EFG_C"/>
    <property type="match status" value="1"/>
</dbReference>
<dbReference type="FunFam" id="2.40.30.10:FF:000022">
    <property type="entry name" value="Elongation factor G, mitochondrial"/>
    <property type="match status" value="1"/>
</dbReference>
<dbReference type="InterPro" id="IPR027417">
    <property type="entry name" value="P-loop_NTPase"/>
</dbReference>
<evidence type="ECO:0000256" key="1">
    <source>
        <dbReference type="ARBA" id="ARBA00005870"/>
    </source>
</evidence>
<comment type="pathway">
    <text evidence="7">Protein biosynthesis; polypeptide chain elongation.</text>
</comment>
<dbReference type="GO" id="GO:0003924">
    <property type="term" value="F:GTPase activity"/>
    <property type="evidence" value="ECO:0007669"/>
    <property type="project" value="UniProtKB-UniRule"/>
</dbReference>
<dbReference type="Gene3D" id="3.30.70.870">
    <property type="entry name" value="Elongation Factor G (Translational Gtpase), domain 3"/>
    <property type="match status" value="1"/>
</dbReference>
<dbReference type="Proteomes" id="UP000594260">
    <property type="component" value="Unplaced"/>
</dbReference>
<dbReference type="GO" id="GO:0005525">
    <property type="term" value="F:GTP binding"/>
    <property type="evidence" value="ECO:0007669"/>
    <property type="project" value="UniProtKB-UniRule"/>
</dbReference>
<comment type="caution">
    <text evidence="7">Lacks conserved residue(s) required for the propagation of feature annotation.</text>
</comment>
<dbReference type="Pfam" id="PF00679">
    <property type="entry name" value="EFG_C"/>
    <property type="match status" value="1"/>
</dbReference>
<dbReference type="InterPro" id="IPR035647">
    <property type="entry name" value="EFG_III/V"/>
</dbReference>
<dbReference type="InterPro" id="IPR000640">
    <property type="entry name" value="EFG_V-like"/>
</dbReference>
<dbReference type="Gene3D" id="3.30.230.10">
    <property type="match status" value="1"/>
</dbReference>
<dbReference type="InterPro" id="IPR009000">
    <property type="entry name" value="Transl_B-barrel_sf"/>
</dbReference>
<comment type="subcellular location">
    <subcellularLocation>
        <location evidence="7">Mitochondrion</location>
    </subcellularLocation>
</comment>
<evidence type="ECO:0000256" key="5">
    <source>
        <dbReference type="ARBA" id="ARBA00023128"/>
    </source>
</evidence>
<dbReference type="Pfam" id="PF03144">
    <property type="entry name" value="GTP_EFTU_D2"/>
    <property type="match status" value="1"/>
</dbReference>
<feature type="binding site" evidence="7">
    <location>
        <begin position="86"/>
        <end position="89"/>
    </location>
    <ligand>
        <name>GTP</name>
        <dbReference type="ChEBI" id="CHEBI:37565"/>
    </ligand>
</feature>
<dbReference type="PROSITE" id="PS51722">
    <property type="entry name" value="G_TR_2"/>
    <property type="match status" value="1"/>
</dbReference>
<dbReference type="PANTHER" id="PTHR43636:SF2">
    <property type="entry name" value="ELONGATION FACTOR G, MITOCHONDRIAL"/>
    <property type="match status" value="1"/>
</dbReference>
<dbReference type="HAMAP" id="MF_00054_B">
    <property type="entry name" value="EF_G_EF_2_B"/>
    <property type="match status" value="1"/>
</dbReference>
<dbReference type="InterPro" id="IPR014721">
    <property type="entry name" value="Ribsml_uS5_D2-typ_fold_subgr"/>
</dbReference>
<dbReference type="CDD" id="cd01434">
    <property type="entry name" value="EFG_mtEFG1_IV"/>
    <property type="match status" value="1"/>
</dbReference>
<name>A0A7M7JML3_VARDE</name>
<dbReference type="GO" id="GO:0003746">
    <property type="term" value="F:translation elongation factor activity"/>
    <property type="evidence" value="ECO:0007669"/>
    <property type="project" value="UniProtKB-UniRule"/>
</dbReference>
<dbReference type="SMART" id="SM00889">
    <property type="entry name" value="EFG_IV"/>
    <property type="match status" value="1"/>
</dbReference>
<dbReference type="InterPro" id="IPR020568">
    <property type="entry name" value="Ribosomal_Su5_D2-typ_SF"/>
</dbReference>
<evidence type="ECO:0000313" key="10">
    <source>
        <dbReference type="Proteomes" id="UP000594260"/>
    </source>
</evidence>
<comment type="similarity">
    <text evidence="7">Belongs to the GTP-binding elongation factor family. EF-G/EF-2 subfamily.</text>
</comment>
<dbReference type="Gene3D" id="3.30.70.240">
    <property type="match status" value="1"/>
</dbReference>
<dbReference type="CDD" id="cd04091">
    <property type="entry name" value="mtEFG1_II_like"/>
    <property type="match status" value="1"/>
</dbReference>
<dbReference type="Gene3D" id="2.40.30.10">
    <property type="entry name" value="Translation factors"/>
    <property type="match status" value="1"/>
</dbReference>
<dbReference type="PROSITE" id="PS00301">
    <property type="entry name" value="G_TR_1"/>
    <property type="match status" value="1"/>
</dbReference>
<sequence length="661" mass="74338">MDSMELERQRGITIQSAATHIAWAGHTINVIDTPGHVDFTVEVERALRVLDGAVLVLCAVGGVQSQTMTVTRQMKRYNVPCITFINKLDRITANPNRVISQLKQKLGYNAAFLQVPIGLESKHEGVVDLIRERSIYCEGATGEKVRYDEVPKDMRSLVTDKRQELVECLANVDEHLGNLFLEEKAPTIEEIEAACRRGTIARRFFPVLMGTALKNKGIQPLLDAIVSYLPNPSEVDNFAFKGEEKIRMDPARVARGEGYPFVGFAFKLEAGRFGQLTYIRVYQGSLQKGDMLFNTRTGKKVRIPRVVRMHSAEMEDINEAYAGDICAVFGVDCASGDTFVSEKGLEVSMEPMFVPEPVISMSIRPKENKDADNFSKACSRFMREDPTFRVEYDADNKETIASGMGELHLDIYGQRMEREYKCAVILGKPKVAFRESLVERCEFDYLHKKQSGGQGQFGRVCGFLEPLPAESNTKIEFRDATMGTNVPKQYMAGIEKGFRTVCEKGHLTGHKVSGVRFRLEDGEHHIVDSSEFSFMMAAQGAMKQCYERGNWHILEPIMTVEITAPDEYQGQVIASISRKHGVVSRTDSQDGWFTLIAEVALNEMFGYSSELRSCTQGKGEFTMEYCRYSPTSPAVQQELIEQYQEQLNPKLQQTGKKKGRN</sequence>
<dbReference type="CDD" id="cd01886">
    <property type="entry name" value="EF-G"/>
    <property type="match status" value="1"/>
</dbReference>
<dbReference type="InterPro" id="IPR005225">
    <property type="entry name" value="Small_GTP-bd"/>
</dbReference>
<dbReference type="GO" id="GO:0005759">
    <property type="term" value="C:mitochondrial matrix"/>
    <property type="evidence" value="ECO:0007669"/>
    <property type="project" value="UniProtKB-ARBA"/>
</dbReference>
<keyword evidence="4 7" id="KW-0648">Protein biosynthesis</keyword>
<dbReference type="InterPro" id="IPR041095">
    <property type="entry name" value="EFG_II"/>
</dbReference>
<dbReference type="PRINTS" id="PR00315">
    <property type="entry name" value="ELONGATNFCT"/>
</dbReference>
<dbReference type="GO" id="GO:0070125">
    <property type="term" value="P:mitochondrial translational elongation"/>
    <property type="evidence" value="ECO:0007669"/>
    <property type="project" value="UniProtKB-UniRule"/>
</dbReference>
<dbReference type="InterPro" id="IPR005517">
    <property type="entry name" value="Transl_elong_EFG/EF2_IV"/>
</dbReference>
<dbReference type="SUPFAM" id="SSF50447">
    <property type="entry name" value="Translation proteins"/>
    <property type="match status" value="1"/>
</dbReference>
<dbReference type="InterPro" id="IPR004161">
    <property type="entry name" value="EFTu-like_2"/>
</dbReference>
<protein>
    <recommendedName>
        <fullName evidence="7">Elongation factor G, mitochondrial</fullName>
        <shortName evidence="7">EF-Gmt</shortName>
    </recommendedName>
    <alternativeName>
        <fullName evidence="7">Elongation factor G 1, mitochondrial</fullName>
        <shortName evidence="7">mEF-G 1</shortName>
    </alternativeName>
    <alternativeName>
        <fullName evidence="7">Elongation factor G1</fullName>
    </alternativeName>
</protein>
<evidence type="ECO:0000256" key="2">
    <source>
        <dbReference type="ARBA" id="ARBA00022741"/>
    </source>
</evidence>
<dbReference type="InterPro" id="IPR004540">
    <property type="entry name" value="Transl_elong_EFG/EF2"/>
</dbReference>
<evidence type="ECO:0000313" key="9">
    <source>
        <dbReference type="EnsemblMetazoa" id="XP_022654458"/>
    </source>
</evidence>
<accession>A0A7M7JML3</accession>
<dbReference type="UniPathway" id="UPA00345"/>
<dbReference type="SUPFAM" id="SSF52540">
    <property type="entry name" value="P-loop containing nucleoside triphosphate hydrolases"/>
    <property type="match status" value="1"/>
</dbReference>
<feature type="binding site" evidence="7">
    <location>
        <begin position="32"/>
        <end position="36"/>
    </location>
    <ligand>
        <name>GTP</name>
        <dbReference type="ChEBI" id="CHEBI:37565"/>
    </ligand>
</feature>
<keyword evidence="2 7" id="KW-0547">Nucleotide-binding</keyword>
<dbReference type="Pfam" id="PF14492">
    <property type="entry name" value="EFG_III"/>
    <property type="match status" value="1"/>
</dbReference>
<dbReference type="Pfam" id="PF03764">
    <property type="entry name" value="EFG_IV"/>
    <property type="match status" value="1"/>
</dbReference>
<dbReference type="FunFam" id="3.30.70.870:FF:000001">
    <property type="entry name" value="Elongation factor G"/>
    <property type="match status" value="1"/>
</dbReference>
<dbReference type="GeneID" id="111247605"/>
<dbReference type="InterPro" id="IPR047872">
    <property type="entry name" value="EFG_IV"/>
</dbReference>
<dbReference type="FunFam" id="3.30.70.240:FF:000001">
    <property type="entry name" value="Elongation factor G"/>
    <property type="match status" value="1"/>
</dbReference>
<evidence type="ECO:0000256" key="3">
    <source>
        <dbReference type="ARBA" id="ARBA00022768"/>
    </source>
</evidence>
<evidence type="ECO:0000256" key="4">
    <source>
        <dbReference type="ARBA" id="ARBA00022917"/>
    </source>
</evidence>
<dbReference type="SUPFAM" id="SSF54211">
    <property type="entry name" value="Ribosomal protein S5 domain 2-like"/>
    <property type="match status" value="1"/>
</dbReference>
<dbReference type="Gene3D" id="3.40.50.300">
    <property type="entry name" value="P-loop containing nucleotide triphosphate hydrolases"/>
    <property type="match status" value="1"/>
</dbReference>
<evidence type="ECO:0000256" key="7">
    <source>
        <dbReference type="HAMAP-Rule" id="MF_03061"/>
    </source>
</evidence>
<comment type="function">
    <text evidence="7">Mitochondrial GTPase that catalyzes the GTP-dependent ribosomal translocation step during translation elongation. During this step, the ribosome changes from the pre-translocational (PRE) to the post-translocational (POST) state as the newly formed A-site-bound peptidyl-tRNA and P-site-bound deacylated tRNA move to the P and E sites, respectively. Catalyzes the coordinated movement of the two tRNA molecules, the mRNA and conformational changes in the ribosome.</text>
</comment>
<dbReference type="SUPFAM" id="SSF54980">
    <property type="entry name" value="EF-G C-terminal domain-like"/>
    <property type="match status" value="2"/>
</dbReference>
<dbReference type="NCBIfam" id="TIGR00231">
    <property type="entry name" value="small_GTP"/>
    <property type="match status" value="1"/>
</dbReference>
<dbReference type="InterPro" id="IPR031157">
    <property type="entry name" value="G_TR_CS"/>
</dbReference>
<feature type="domain" description="Tr-type G" evidence="8">
    <location>
        <begin position="1"/>
        <end position="233"/>
    </location>
</feature>
<dbReference type="AlphaFoldDB" id="A0A7M7JML3"/>
<proteinExistence type="inferred from homology"/>